<accession>A0A6S6XRL4</accession>
<dbReference type="InterPro" id="IPR001509">
    <property type="entry name" value="Epimerase_deHydtase"/>
</dbReference>
<dbReference type="Proteomes" id="UP000515733">
    <property type="component" value="Chromosome"/>
</dbReference>
<sequence length="312" mass="33813">MKNVLIIGGSGFIGGYLAQRLTRRGYRLRVPTRHRERARHLLVLPTLELLEANVHDPVQLARLMEGQDAVINLVGILHGGNGEPYGRGFARAHVELPQKIAAAATRNGVRRLLHISALNAAADAPSGYLRSKAAGEIALAQAGGDLTLFRPSVVFGDGDAFLTLFASLQALLPLLPLACPRALFQPVWVGDVAEVICASLEREESHGQTYELCGPRVYTLRELVAYAGKLSGHPRPIIGLPDAIARLQGRLMDFIPGAPIRLDNIRSMELPSTCDSACVLPFGMKPTPLEAIAPLYLAKTKPLTEKHQRSRV</sequence>
<dbReference type="CDD" id="cd05271">
    <property type="entry name" value="NDUFA9_like_SDR_a"/>
    <property type="match status" value="1"/>
</dbReference>
<dbReference type="EMBL" id="LR778301">
    <property type="protein sequence ID" value="CAB1367365.1"/>
    <property type="molecule type" value="Genomic_DNA"/>
</dbReference>
<dbReference type="InterPro" id="IPR036291">
    <property type="entry name" value="NAD(P)-bd_dom_sf"/>
</dbReference>
<evidence type="ECO:0000313" key="3">
    <source>
        <dbReference type="Proteomes" id="UP000515733"/>
    </source>
</evidence>
<keyword evidence="3" id="KW-1185">Reference proteome</keyword>
<evidence type="ECO:0000259" key="1">
    <source>
        <dbReference type="Pfam" id="PF01370"/>
    </source>
</evidence>
<dbReference type="PANTHER" id="PTHR12126">
    <property type="entry name" value="NADH-UBIQUINONE OXIDOREDUCTASE 39 KDA SUBUNIT-RELATED"/>
    <property type="match status" value="1"/>
</dbReference>
<dbReference type="RefSeq" id="WP_145770146.1">
    <property type="nucleotide sequence ID" value="NZ_LR778301.1"/>
</dbReference>
<reference evidence="2 3" key="1">
    <citation type="submission" date="2020-03" db="EMBL/GenBank/DDBJ databases">
        <authorList>
            <consortium name="Genoscope - CEA"/>
            <person name="William W."/>
        </authorList>
    </citation>
    <scope>NUCLEOTIDE SEQUENCE [LARGE SCALE GENOMIC DNA]</scope>
    <source>
        <strain evidence="3">DSM 16959</strain>
    </source>
</reference>
<dbReference type="GO" id="GO:0044877">
    <property type="term" value="F:protein-containing complex binding"/>
    <property type="evidence" value="ECO:0007669"/>
    <property type="project" value="TreeGrafter"/>
</dbReference>
<dbReference type="AlphaFoldDB" id="A0A6S6XRL4"/>
<feature type="domain" description="NAD-dependent epimerase/dehydratase" evidence="1">
    <location>
        <begin position="4"/>
        <end position="212"/>
    </location>
</feature>
<name>A0A6S6XRL4_9PROT</name>
<proteinExistence type="predicted"/>
<organism evidence="2 3">
    <name type="scientific">Denitratisoma oestradiolicum</name>
    <dbReference type="NCBI Taxonomy" id="311182"/>
    <lineage>
        <taxon>Bacteria</taxon>
        <taxon>Pseudomonadati</taxon>
        <taxon>Pseudomonadota</taxon>
        <taxon>Betaproteobacteria</taxon>
        <taxon>Nitrosomonadales</taxon>
        <taxon>Sterolibacteriaceae</taxon>
        <taxon>Denitratisoma</taxon>
    </lineage>
</organism>
<dbReference type="OrthoDB" id="5292533at2"/>
<dbReference type="SUPFAM" id="SSF51735">
    <property type="entry name" value="NAD(P)-binding Rossmann-fold domains"/>
    <property type="match status" value="1"/>
</dbReference>
<dbReference type="Gene3D" id="3.40.50.720">
    <property type="entry name" value="NAD(P)-binding Rossmann-like Domain"/>
    <property type="match status" value="1"/>
</dbReference>
<dbReference type="Pfam" id="PF01370">
    <property type="entry name" value="Epimerase"/>
    <property type="match status" value="1"/>
</dbReference>
<gene>
    <name evidence="2" type="ORF">DENOEST_0193</name>
</gene>
<protein>
    <recommendedName>
        <fullName evidence="1">NAD-dependent epimerase/dehydratase domain-containing protein</fullName>
    </recommendedName>
</protein>
<dbReference type="InterPro" id="IPR051207">
    <property type="entry name" value="ComplexI_NDUFA9_subunit"/>
</dbReference>
<evidence type="ECO:0000313" key="2">
    <source>
        <dbReference type="EMBL" id="CAB1367365.1"/>
    </source>
</evidence>
<dbReference type="KEGG" id="doe:DENOEST_0193"/>
<dbReference type="PANTHER" id="PTHR12126:SF11">
    <property type="entry name" value="NADH DEHYDROGENASE [UBIQUINONE] 1 ALPHA SUBCOMPLEX SUBUNIT 9, MITOCHONDRIAL"/>
    <property type="match status" value="1"/>
</dbReference>